<feature type="binding site" evidence="18">
    <location>
        <position position="165"/>
    </location>
    <ligand>
        <name>substrate</name>
    </ligand>
</feature>
<keyword evidence="9 19" id="KW-0479">Metal-binding</keyword>
<dbReference type="PRINTS" id="PR00461">
    <property type="entry name" value="PLPEROXIDASE"/>
</dbReference>
<comment type="similarity">
    <text evidence="22">Belongs to the peroxidase family. Classical plant (class III) peroxidase subfamily.</text>
</comment>
<protein>
    <recommendedName>
        <fullName evidence="5 22">Peroxidase</fullName>
        <ecNumber evidence="5 22">1.11.1.7</ecNumber>
    </recommendedName>
</protein>
<dbReference type="AlphaFoldDB" id="A0A830CP71"/>
<keyword evidence="8 22" id="KW-0349">Heme</keyword>
<feature type="disulfide bond" evidence="21">
    <location>
        <begin position="72"/>
        <end position="77"/>
    </location>
</feature>
<evidence type="ECO:0000256" key="1">
    <source>
        <dbReference type="ARBA" id="ARBA00000189"/>
    </source>
</evidence>
<evidence type="ECO:0000256" key="18">
    <source>
        <dbReference type="PIRSR" id="PIRSR600823-2"/>
    </source>
</evidence>
<comment type="function">
    <text evidence="2">Removal of H(2)O(2), oxidation of toxic reductants, biosynthesis and degradation of lignin, suberization, auxin catabolism, response to environmental stresses such as wounding, pathogen attack and oxidative stress. These functions might be dependent on each isozyme/isoform in each plant tissue.</text>
</comment>
<keyword evidence="25" id="KW-1185">Reference proteome</keyword>
<organism evidence="24 25">
    <name type="scientific">Phtheirospermum japonicum</name>
    <dbReference type="NCBI Taxonomy" id="374723"/>
    <lineage>
        <taxon>Eukaryota</taxon>
        <taxon>Viridiplantae</taxon>
        <taxon>Streptophyta</taxon>
        <taxon>Embryophyta</taxon>
        <taxon>Tracheophyta</taxon>
        <taxon>Spermatophyta</taxon>
        <taxon>Magnoliopsida</taxon>
        <taxon>eudicotyledons</taxon>
        <taxon>Gunneridae</taxon>
        <taxon>Pentapetalae</taxon>
        <taxon>asterids</taxon>
        <taxon>lamiids</taxon>
        <taxon>Lamiales</taxon>
        <taxon>Orobanchaceae</taxon>
        <taxon>Orobanchaceae incertae sedis</taxon>
        <taxon>Phtheirospermum</taxon>
    </lineage>
</organism>
<evidence type="ECO:0000256" key="13">
    <source>
        <dbReference type="ARBA" id="ARBA00023004"/>
    </source>
</evidence>
<feature type="signal peptide" evidence="22">
    <location>
        <begin position="1"/>
        <end position="27"/>
    </location>
</feature>
<evidence type="ECO:0000256" key="6">
    <source>
        <dbReference type="ARBA" id="ARBA00022525"/>
    </source>
</evidence>
<evidence type="ECO:0000256" key="2">
    <source>
        <dbReference type="ARBA" id="ARBA00002322"/>
    </source>
</evidence>
<keyword evidence="13 19" id="KW-0408">Iron</keyword>
<keyword evidence="12 22" id="KW-0560">Oxidoreductase</keyword>
<dbReference type="PROSITE" id="PS00435">
    <property type="entry name" value="PEROXIDASE_1"/>
    <property type="match status" value="1"/>
</dbReference>
<evidence type="ECO:0000256" key="14">
    <source>
        <dbReference type="ARBA" id="ARBA00023157"/>
    </source>
</evidence>
<dbReference type="InterPro" id="IPR002016">
    <property type="entry name" value="Haem_peroxidase"/>
</dbReference>
<evidence type="ECO:0000256" key="5">
    <source>
        <dbReference type="ARBA" id="ARBA00012313"/>
    </source>
</evidence>
<feature type="disulfide bond" evidence="21">
    <location>
        <begin position="122"/>
        <end position="318"/>
    </location>
</feature>
<dbReference type="SUPFAM" id="SSF48113">
    <property type="entry name" value="Heme-dependent peroxidases"/>
    <property type="match status" value="1"/>
</dbReference>
<evidence type="ECO:0000256" key="17">
    <source>
        <dbReference type="PIRSR" id="PIRSR600823-1"/>
    </source>
</evidence>
<comment type="caution">
    <text evidence="24">The sequence shown here is derived from an EMBL/GenBank/DDBJ whole genome shotgun (WGS) entry which is preliminary data.</text>
</comment>
<comment type="catalytic activity">
    <reaction evidence="1 22">
        <text>2 a phenolic donor + H2O2 = 2 a phenolic radical donor + 2 H2O</text>
        <dbReference type="Rhea" id="RHEA:56136"/>
        <dbReference type="ChEBI" id="CHEBI:15377"/>
        <dbReference type="ChEBI" id="CHEBI:16240"/>
        <dbReference type="ChEBI" id="CHEBI:139520"/>
        <dbReference type="ChEBI" id="CHEBI:139521"/>
        <dbReference type="EC" id="1.11.1.7"/>
    </reaction>
</comment>
<evidence type="ECO:0000256" key="16">
    <source>
        <dbReference type="ARBA" id="ARBA00023324"/>
    </source>
</evidence>
<feature type="binding site" evidence="19">
    <location>
        <position position="78"/>
    </location>
    <ligand>
        <name>Ca(2+)</name>
        <dbReference type="ChEBI" id="CHEBI:29108"/>
        <label>1</label>
    </ligand>
</feature>
<feature type="active site" description="Proton acceptor" evidence="17">
    <location>
        <position position="70"/>
    </location>
</feature>
<dbReference type="InterPro" id="IPR000823">
    <property type="entry name" value="Peroxidase_pln"/>
</dbReference>
<gene>
    <name evidence="24" type="ORF">PHJA_001828600</name>
</gene>
<evidence type="ECO:0000256" key="3">
    <source>
        <dbReference type="ARBA" id="ARBA00004613"/>
    </source>
</evidence>
<evidence type="ECO:0000256" key="21">
    <source>
        <dbReference type="PIRSR" id="PIRSR600823-5"/>
    </source>
</evidence>
<dbReference type="InterPro" id="IPR033905">
    <property type="entry name" value="Secretory_peroxidase"/>
</dbReference>
<dbReference type="Proteomes" id="UP000653305">
    <property type="component" value="Unassembled WGS sequence"/>
</dbReference>
<dbReference type="PRINTS" id="PR00458">
    <property type="entry name" value="PEROXIDASE"/>
</dbReference>
<dbReference type="GO" id="GO:0006979">
    <property type="term" value="P:response to oxidative stress"/>
    <property type="evidence" value="ECO:0007669"/>
    <property type="project" value="UniProtKB-UniRule"/>
</dbReference>
<dbReference type="FunFam" id="1.10.420.10:FF:000006">
    <property type="entry name" value="Peroxidase"/>
    <property type="match status" value="1"/>
</dbReference>
<proteinExistence type="inferred from homology"/>
<evidence type="ECO:0000256" key="9">
    <source>
        <dbReference type="ARBA" id="ARBA00022723"/>
    </source>
</evidence>
<keyword evidence="11 19" id="KW-0106">Calcium</keyword>
<dbReference type="OrthoDB" id="2113341at2759"/>
<dbReference type="GO" id="GO:0042744">
    <property type="term" value="P:hydrogen peroxide catabolic process"/>
    <property type="evidence" value="ECO:0007669"/>
    <property type="project" value="UniProtKB-KW"/>
</dbReference>
<evidence type="ECO:0000256" key="12">
    <source>
        <dbReference type="ARBA" id="ARBA00023002"/>
    </source>
</evidence>
<evidence type="ECO:0000259" key="23">
    <source>
        <dbReference type="PROSITE" id="PS50873"/>
    </source>
</evidence>
<evidence type="ECO:0000256" key="7">
    <source>
        <dbReference type="ARBA" id="ARBA00022559"/>
    </source>
</evidence>
<dbReference type="Pfam" id="PF00141">
    <property type="entry name" value="peroxidase"/>
    <property type="match status" value="1"/>
</dbReference>
<comment type="cofactor">
    <cofactor evidence="19 22">
        <name>Ca(2+)</name>
        <dbReference type="ChEBI" id="CHEBI:29108"/>
    </cofactor>
    <text evidence="19 22">Binds 2 calcium ions per subunit.</text>
</comment>
<evidence type="ECO:0000256" key="15">
    <source>
        <dbReference type="ARBA" id="ARBA00023180"/>
    </source>
</evidence>
<accession>A0A830CP71</accession>
<keyword evidence="16 22" id="KW-0376">Hydrogen peroxide</keyword>
<dbReference type="InterPro" id="IPR010255">
    <property type="entry name" value="Haem_peroxidase_sf"/>
</dbReference>
<dbReference type="PROSITE" id="PS50873">
    <property type="entry name" value="PEROXIDASE_4"/>
    <property type="match status" value="1"/>
</dbReference>
<feature type="site" description="Transition state stabilizer" evidence="20">
    <location>
        <position position="66"/>
    </location>
</feature>
<dbReference type="InterPro" id="IPR019793">
    <property type="entry name" value="Peroxidases_heam-ligand_BS"/>
</dbReference>
<feature type="domain" description="Plant heme peroxidase family profile" evidence="23">
    <location>
        <begin position="29"/>
        <end position="322"/>
    </location>
</feature>
<feature type="binding site" evidence="19">
    <location>
        <position position="241"/>
    </location>
    <ligand>
        <name>Ca(2+)</name>
        <dbReference type="ChEBI" id="CHEBI:29108"/>
        <label>2</label>
    </ligand>
</feature>
<keyword evidence="6 22" id="KW-0964">Secreted</keyword>
<evidence type="ECO:0000313" key="24">
    <source>
        <dbReference type="EMBL" id="GFP96845.1"/>
    </source>
</evidence>
<feature type="chain" id="PRO_5033108974" description="Peroxidase" evidence="22">
    <location>
        <begin position="28"/>
        <end position="323"/>
    </location>
</feature>
<dbReference type="FunFam" id="1.10.520.10:FF:000006">
    <property type="entry name" value="Peroxidase"/>
    <property type="match status" value="1"/>
</dbReference>
<evidence type="ECO:0000256" key="4">
    <source>
        <dbReference type="ARBA" id="ARBA00006873"/>
    </source>
</evidence>
<name>A0A830CP71_9LAMI</name>
<feature type="binding site" description="axial binding residue" evidence="19">
    <location>
        <position position="195"/>
    </location>
    <ligand>
        <name>heme b</name>
        <dbReference type="ChEBI" id="CHEBI:60344"/>
    </ligand>
    <ligandPart>
        <name>Fe</name>
        <dbReference type="ChEBI" id="CHEBI:18248"/>
    </ligandPart>
</feature>
<dbReference type="PANTHER" id="PTHR31388">
    <property type="entry name" value="PEROXIDASE 72-RELATED"/>
    <property type="match status" value="1"/>
</dbReference>
<feature type="disulfide bond" evidence="21">
    <location>
        <begin position="39"/>
        <end position="116"/>
    </location>
</feature>
<dbReference type="PROSITE" id="PS00436">
    <property type="entry name" value="PEROXIDASE_2"/>
    <property type="match status" value="1"/>
</dbReference>
<dbReference type="GO" id="GO:0140825">
    <property type="term" value="F:lactoperoxidase activity"/>
    <property type="evidence" value="ECO:0007669"/>
    <property type="project" value="UniProtKB-EC"/>
</dbReference>
<evidence type="ECO:0000313" key="25">
    <source>
        <dbReference type="Proteomes" id="UP000653305"/>
    </source>
</evidence>
<dbReference type="GO" id="GO:0046872">
    <property type="term" value="F:metal ion binding"/>
    <property type="evidence" value="ECO:0007669"/>
    <property type="project" value="UniProtKB-UniRule"/>
</dbReference>
<feature type="binding site" evidence="19">
    <location>
        <position position="80"/>
    </location>
    <ligand>
        <name>Ca(2+)</name>
        <dbReference type="ChEBI" id="CHEBI:29108"/>
        <label>1</label>
    </ligand>
</feature>
<dbReference type="CDD" id="cd00693">
    <property type="entry name" value="secretory_peroxidase"/>
    <property type="match status" value="1"/>
</dbReference>
<comment type="similarity">
    <text evidence="4">Belongs to the peroxidase family. Ascorbate peroxidase subfamily.</text>
</comment>
<evidence type="ECO:0000256" key="22">
    <source>
        <dbReference type="RuleBase" id="RU362060"/>
    </source>
</evidence>
<keyword evidence="7 22" id="KW-0575">Peroxidase</keyword>
<feature type="binding site" evidence="19">
    <location>
        <position position="74"/>
    </location>
    <ligand>
        <name>Ca(2+)</name>
        <dbReference type="ChEBI" id="CHEBI:29108"/>
        <label>1</label>
    </ligand>
</feature>
<feature type="binding site" evidence="19">
    <location>
        <position position="71"/>
    </location>
    <ligand>
        <name>Ca(2+)</name>
        <dbReference type="ChEBI" id="CHEBI:29108"/>
        <label>1</label>
    </ligand>
</feature>
<dbReference type="EC" id="1.11.1.7" evidence="5 22"/>
<dbReference type="InterPro" id="IPR019794">
    <property type="entry name" value="Peroxidases_AS"/>
</dbReference>
<reference evidence="24" key="1">
    <citation type="submission" date="2020-07" db="EMBL/GenBank/DDBJ databases">
        <title>Ethylene signaling mediates host invasion by parasitic plants.</title>
        <authorList>
            <person name="Yoshida S."/>
        </authorList>
    </citation>
    <scope>NUCLEOTIDE SEQUENCE</scope>
    <source>
        <strain evidence="24">Okayama</strain>
    </source>
</reference>
<sequence length="323" mass="35058">MASQLIPCYKLVVITLAIVFLISSSSAKPLAPGFYSTTCSNLSNIVKSVVSEEIKVEARKGAFLLRLHFHDCFVNGCDASILLDGKTGEKNALPNKNSANGFEIIDKIKSAVEDKCPGTVSCADILAIAARDSIVQLGGRGWKVKLGRRDSLSASLAAANNGSIPGPTSSLANLTSRFKQLGLSKKDLVVLSGGHTLGQARCTNFRNRIYNDSNIDESFAKERQDNCSRSSKDDDKLAPLDPTPACFDNTYYKDLINKKGLLHSDQELFGNGNGQTDKMVISYSQDLKAFYKDFGASMIKMGDINPLTESNGEIRKNCRKVNK</sequence>
<evidence type="ECO:0000256" key="10">
    <source>
        <dbReference type="ARBA" id="ARBA00022729"/>
    </source>
</evidence>
<evidence type="ECO:0000256" key="20">
    <source>
        <dbReference type="PIRSR" id="PIRSR600823-4"/>
    </source>
</evidence>
<dbReference type="GO" id="GO:0005576">
    <property type="term" value="C:extracellular region"/>
    <property type="evidence" value="ECO:0007669"/>
    <property type="project" value="UniProtKB-SubCell"/>
</dbReference>
<keyword evidence="10 22" id="KW-0732">Signal</keyword>
<keyword evidence="14 21" id="KW-1015">Disulfide bond</keyword>
<feature type="binding site" evidence="19">
    <location>
        <position position="248"/>
    </location>
    <ligand>
        <name>Ca(2+)</name>
        <dbReference type="ChEBI" id="CHEBI:29108"/>
        <label>2</label>
    </ligand>
</feature>
<dbReference type="EMBL" id="BMAC01000458">
    <property type="protein sequence ID" value="GFP96845.1"/>
    <property type="molecule type" value="Genomic_DNA"/>
</dbReference>
<evidence type="ECO:0000256" key="8">
    <source>
        <dbReference type="ARBA" id="ARBA00022617"/>
    </source>
</evidence>
<dbReference type="GO" id="GO:0020037">
    <property type="term" value="F:heme binding"/>
    <property type="evidence" value="ECO:0007669"/>
    <property type="project" value="UniProtKB-UniRule"/>
</dbReference>
<dbReference type="PANTHER" id="PTHR31388:SF5">
    <property type="entry name" value="PEROXIDASE"/>
    <property type="match status" value="1"/>
</dbReference>
<feature type="disulfide bond" evidence="21">
    <location>
        <begin position="202"/>
        <end position="227"/>
    </location>
</feature>
<feature type="binding site" evidence="19">
    <location>
        <position position="76"/>
    </location>
    <ligand>
        <name>Ca(2+)</name>
        <dbReference type="ChEBI" id="CHEBI:29108"/>
        <label>1</label>
    </ligand>
</feature>
<dbReference type="Gene3D" id="1.10.520.10">
    <property type="match status" value="1"/>
</dbReference>
<evidence type="ECO:0000256" key="19">
    <source>
        <dbReference type="PIRSR" id="PIRSR600823-3"/>
    </source>
</evidence>
<feature type="binding site" evidence="19">
    <location>
        <position position="196"/>
    </location>
    <ligand>
        <name>Ca(2+)</name>
        <dbReference type="ChEBI" id="CHEBI:29108"/>
        <label>2</label>
    </ligand>
</feature>
<evidence type="ECO:0000256" key="11">
    <source>
        <dbReference type="ARBA" id="ARBA00022837"/>
    </source>
</evidence>
<keyword evidence="15" id="KW-0325">Glycoprotein</keyword>
<comment type="cofactor">
    <cofactor evidence="19 22">
        <name>heme b</name>
        <dbReference type="ChEBI" id="CHEBI:60344"/>
    </cofactor>
    <text evidence="19 22">Binds 1 heme b (iron(II)-protoporphyrin IX) group per subunit.</text>
</comment>
<comment type="subcellular location">
    <subcellularLocation>
        <location evidence="3 22">Secreted</location>
    </subcellularLocation>
</comment>
<dbReference type="Gene3D" id="1.10.420.10">
    <property type="entry name" value="Peroxidase, domain 2"/>
    <property type="match status" value="1"/>
</dbReference>
<feature type="binding site" evidence="19">
    <location>
        <position position="89"/>
    </location>
    <ligand>
        <name>Ca(2+)</name>
        <dbReference type="ChEBI" id="CHEBI:29108"/>
        <label>1</label>
    </ligand>
</feature>